<gene>
    <name evidence="6" type="ORF">HWQ56_26335</name>
</gene>
<proteinExistence type="inferred from homology"/>
<dbReference type="PANTHER" id="PTHR43179">
    <property type="entry name" value="RHAMNOSYLTRANSFERASE WBBL"/>
    <property type="match status" value="1"/>
</dbReference>
<dbReference type="Proteomes" id="UP000509568">
    <property type="component" value="Chromosome"/>
</dbReference>
<dbReference type="KEGG" id="pez:HWQ56_26335"/>
<dbReference type="Pfam" id="PF00535">
    <property type="entry name" value="Glycos_transf_2"/>
    <property type="match status" value="1"/>
</dbReference>
<keyword evidence="3" id="KW-0328">Glycosyltransferase</keyword>
<evidence type="ECO:0000256" key="1">
    <source>
        <dbReference type="ARBA" id="ARBA00006739"/>
    </source>
</evidence>
<keyword evidence="2" id="KW-0472">Membrane</keyword>
<evidence type="ECO:0000256" key="2">
    <source>
        <dbReference type="ARBA" id="ARBA00022519"/>
    </source>
</evidence>
<dbReference type="SUPFAM" id="SSF53448">
    <property type="entry name" value="Nucleotide-diphospho-sugar transferases"/>
    <property type="match status" value="1"/>
</dbReference>
<evidence type="ECO:0000256" key="4">
    <source>
        <dbReference type="ARBA" id="ARBA00022679"/>
    </source>
</evidence>
<comment type="similarity">
    <text evidence="1">Belongs to the glycosyltransferase 2 family.</text>
</comment>
<dbReference type="GO" id="GO:0016757">
    <property type="term" value="F:glycosyltransferase activity"/>
    <property type="evidence" value="ECO:0007669"/>
    <property type="project" value="UniProtKB-KW"/>
</dbReference>
<dbReference type="RefSeq" id="WP_176572104.1">
    <property type="nucleotide sequence ID" value="NZ_CP056030.1"/>
</dbReference>
<evidence type="ECO:0000259" key="5">
    <source>
        <dbReference type="Pfam" id="PF00535"/>
    </source>
</evidence>
<keyword evidence="2" id="KW-1003">Cell membrane</keyword>
<keyword evidence="7" id="KW-1185">Reference proteome</keyword>
<dbReference type="AlphaFoldDB" id="A0A7D5H6V9"/>
<dbReference type="Gene3D" id="3.90.550.10">
    <property type="entry name" value="Spore Coat Polysaccharide Biosynthesis Protein SpsA, Chain A"/>
    <property type="match status" value="1"/>
</dbReference>
<accession>A0A7D5H6V9</accession>
<evidence type="ECO:0000256" key="3">
    <source>
        <dbReference type="ARBA" id="ARBA00022676"/>
    </source>
</evidence>
<evidence type="ECO:0000313" key="7">
    <source>
        <dbReference type="Proteomes" id="UP000509568"/>
    </source>
</evidence>
<protein>
    <submittedName>
        <fullName evidence="6">Glycosyltransferase</fullName>
    </submittedName>
</protein>
<dbReference type="EMBL" id="CP056030">
    <property type="protein sequence ID" value="QKZ07102.1"/>
    <property type="molecule type" value="Genomic_DNA"/>
</dbReference>
<keyword evidence="2" id="KW-0997">Cell inner membrane</keyword>
<keyword evidence="4 6" id="KW-0808">Transferase</keyword>
<organism evidence="6 7">
    <name type="scientific">Pseudomonas eucalypticola</name>
    <dbReference type="NCBI Taxonomy" id="2599595"/>
    <lineage>
        <taxon>Bacteria</taxon>
        <taxon>Pseudomonadati</taxon>
        <taxon>Pseudomonadota</taxon>
        <taxon>Gammaproteobacteria</taxon>
        <taxon>Pseudomonadales</taxon>
        <taxon>Pseudomonadaceae</taxon>
        <taxon>Pseudomonas</taxon>
    </lineage>
</organism>
<sequence>MPATTTLVTLTYGDRLHYLQALIERSLSCAEIAQVIVVSNASRSDLGQLLLRWPNQVTVIDLPANTGSANGYAVGIAAALEAGAEYIWLMDDDNAPTPGAVEQLHQRLAECARKLGRAQVAVLGFRPTHQADIAAGVPRRHAFPHRSSCFGFHIAQLPYKLWRRTPWGKPHAEALHHSLVKLPFATYGGLLGHRAMYENIGLPRADMVLYADDTEYTRRITASGGHIFLVTDALLEDLEHSWNIKARTNNIYETFLMGDSDMRAYYTARNQAWFDKFVWARWGWLYHLNRAVFMTLLRLVALRRGTHQRLALLQQAIADGESGRLGLNKSFPL</sequence>
<reference evidence="6 7" key="1">
    <citation type="submission" date="2020-06" db="EMBL/GenBank/DDBJ databases">
        <title>Pseudomonas eucalypticola sp. nov., an endophyte of Eucalyptus dunnii leaves with biocontrol ability of eucalyptus leaf blight.</title>
        <authorList>
            <person name="Liu Y."/>
            <person name="Song Z."/>
            <person name="Zeng H."/>
            <person name="Lu M."/>
            <person name="Wang X."/>
            <person name="Lian X."/>
            <person name="Zhang Q."/>
        </authorList>
    </citation>
    <scope>NUCLEOTIDE SEQUENCE [LARGE SCALE GENOMIC DNA]</scope>
    <source>
        <strain evidence="6 7">NP-1</strain>
    </source>
</reference>
<name>A0A7D5H6V9_9PSED</name>
<dbReference type="PANTHER" id="PTHR43179:SF12">
    <property type="entry name" value="GALACTOFURANOSYLTRANSFERASE GLFT2"/>
    <property type="match status" value="1"/>
</dbReference>
<dbReference type="InterPro" id="IPR001173">
    <property type="entry name" value="Glyco_trans_2-like"/>
</dbReference>
<dbReference type="InterPro" id="IPR029044">
    <property type="entry name" value="Nucleotide-diphossugar_trans"/>
</dbReference>
<feature type="domain" description="Glycosyltransferase 2-like" evidence="5">
    <location>
        <begin position="10"/>
        <end position="110"/>
    </location>
</feature>
<evidence type="ECO:0000313" key="6">
    <source>
        <dbReference type="EMBL" id="QKZ07102.1"/>
    </source>
</evidence>